<feature type="transmembrane region" description="Helical" evidence="1">
    <location>
        <begin position="6"/>
        <end position="24"/>
    </location>
</feature>
<accession>A0A0P0VNN4</accession>
<gene>
    <name evidence="2" type="ordered locus">Os02g0702300</name>
    <name evidence="2" type="ORF">OSNPB_020702300</name>
</gene>
<dbReference type="Proteomes" id="UP000059680">
    <property type="component" value="Chromosome 2"/>
</dbReference>
<feature type="non-terminal residue" evidence="2">
    <location>
        <position position="1"/>
    </location>
</feature>
<protein>
    <submittedName>
        <fullName evidence="2">Os02g0702300 protein</fullName>
    </submittedName>
</protein>
<organism evidence="2 3">
    <name type="scientific">Oryza sativa subsp. japonica</name>
    <name type="common">Rice</name>
    <dbReference type="NCBI Taxonomy" id="39947"/>
    <lineage>
        <taxon>Eukaryota</taxon>
        <taxon>Viridiplantae</taxon>
        <taxon>Streptophyta</taxon>
        <taxon>Embryophyta</taxon>
        <taxon>Tracheophyta</taxon>
        <taxon>Spermatophyta</taxon>
        <taxon>Magnoliopsida</taxon>
        <taxon>Liliopsida</taxon>
        <taxon>Poales</taxon>
        <taxon>Poaceae</taxon>
        <taxon>BOP clade</taxon>
        <taxon>Oryzoideae</taxon>
        <taxon>Oryzeae</taxon>
        <taxon>Oryzinae</taxon>
        <taxon>Oryza</taxon>
        <taxon>Oryza sativa</taxon>
    </lineage>
</organism>
<name>A0A0P0VNN4_ORYSJ</name>
<reference evidence="3" key="1">
    <citation type="journal article" date="2005" name="Nature">
        <title>The map-based sequence of the rice genome.</title>
        <authorList>
            <consortium name="International rice genome sequencing project (IRGSP)"/>
            <person name="Matsumoto T."/>
            <person name="Wu J."/>
            <person name="Kanamori H."/>
            <person name="Katayose Y."/>
            <person name="Fujisawa M."/>
            <person name="Namiki N."/>
            <person name="Mizuno H."/>
            <person name="Yamamoto K."/>
            <person name="Antonio B.A."/>
            <person name="Baba T."/>
            <person name="Sakata K."/>
            <person name="Nagamura Y."/>
            <person name="Aoki H."/>
            <person name="Arikawa K."/>
            <person name="Arita K."/>
            <person name="Bito T."/>
            <person name="Chiden Y."/>
            <person name="Fujitsuka N."/>
            <person name="Fukunaka R."/>
            <person name="Hamada M."/>
            <person name="Harada C."/>
            <person name="Hayashi A."/>
            <person name="Hijishita S."/>
            <person name="Honda M."/>
            <person name="Hosokawa S."/>
            <person name="Ichikawa Y."/>
            <person name="Idonuma A."/>
            <person name="Iijima M."/>
            <person name="Ikeda M."/>
            <person name="Ikeno M."/>
            <person name="Ito K."/>
            <person name="Ito S."/>
            <person name="Ito T."/>
            <person name="Ito Y."/>
            <person name="Ito Y."/>
            <person name="Iwabuchi A."/>
            <person name="Kamiya K."/>
            <person name="Karasawa W."/>
            <person name="Kurita K."/>
            <person name="Katagiri S."/>
            <person name="Kikuta A."/>
            <person name="Kobayashi H."/>
            <person name="Kobayashi N."/>
            <person name="Machita K."/>
            <person name="Maehara T."/>
            <person name="Masukawa M."/>
            <person name="Mizubayashi T."/>
            <person name="Mukai Y."/>
            <person name="Nagasaki H."/>
            <person name="Nagata Y."/>
            <person name="Naito S."/>
            <person name="Nakashima M."/>
            <person name="Nakama Y."/>
            <person name="Nakamichi Y."/>
            <person name="Nakamura M."/>
            <person name="Meguro A."/>
            <person name="Negishi M."/>
            <person name="Ohta I."/>
            <person name="Ohta T."/>
            <person name="Okamoto M."/>
            <person name="Ono N."/>
            <person name="Saji S."/>
            <person name="Sakaguchi M."/>
            <person name="Sakai K."/>
            <person name="Shibata M."/>
            <person name="Shimokawa T."/>
            <person name="Song J."/>
            <person name="Takazaki Y."/>
            <person name="Terasawa K."/>
            <person name="Tsugane M."/>
            <person name="Tsuji K."/>
            <person name="Ueda S."/>
            <person name="Waki K."/>
            <person name="Yamagata H."/>
            <person name="Yamamoto M."/>
            <person name="Yamamoto S."/>
            <person name="Yamane H."/>
            <person name="Yoshiki S."/>
            <person name="Yoshihara R."/>
            <person name="Yukawa K."/>
            <person name="Zhong H."/>
            <person name="Yano M."/>
            <person name="Yuan Q."/>
            <person name="Ouyang S."/>
            <person name="Liu J."/>
            <person name="Jones K.M."/>
            <person name="Gansberger K."/>
            <person name="Moffat K."/>
            <person name="Hill J."/>
            <person name="Bera J."/>
            <person name="Fadrosh D."/>
            <person name="Jin S."/>
            <person name="Johri S."/>
            <person name="Kim M."/>
            <person name="Overton L."/>
            <person name="Reardon M."/>
            <person name="Tsitrin T."/>
            <person name="Vuong H."/>
            <person name="Weaver B."/>
            <person name="Ciecko A."/>
            <person name="Tallon L."/>
            <person name="Jackson J."/>
            <person name="Pai G."/>
            <person name="Aken S.V."/>
            <person name="Utterback T."/>
            <person name="Reidmuller S."/>
            <person name="Feldblyum T."/>
            <person name="Hsiao J."/>
            <person name="Zismann V."/>
            <person name="Iobst S."/>
            <person name="de Vazeille A.R."/>
            <person name="Buell C.R."/>
            <person name="Ying K."/>
            <person name="Li Y."/>
            <person name="Lu T."/>
            <person name="Huang Y."/>
            <person name="Zhao Q."/>
            <person name="Feng Q."/>
            <person name="Zhang L."/>
            <person name="Zhu J."/>
            <person name="Weng Q."/>
            <person name="Mu J."/>
            <person name="Lu Y."/>
            <person name="Fan D."/>
            <person name="Liu Y."/>
            <person name="Guan J."/>
            <person name="Zhang Y."/>
            <person name="Yu S."/>
            <person name="Liu X."/>
            <person name="Zhang Y."/>
            <person name="Hong G."/>
            <person name="Han B."/>
            <person name="Choisne N."/>
            <person name="Demange N."/>
            <person name="Orjeda G."/>
            <person name="Samain S."/>
            <person name="Cattolico L."/>
            <person name="Pelletier E."/>
            <person name="Couloux A."/>
            <person name="Segurens B."/>
            <person name="Wincker P."/>
            <person name="D'Hont A."/>
            <person name="Scarpelli C."/>
            <person name="Weissenbach J."/>
            <person name="Salanoubat M."/>
            <person name="Quetier F."/>
            <person name="Yu Y."/>
            <person name="Kim H.R."/>
            <person name="Rambo T."/>
            <person name="Currie J."/>
            <person name="Collura K."/>
            <person name="Luo M."/>
            <person name="Yang T."/>
            <person name="Ammiraju J.S.S."/>
            <person name="Engler F."/>
            <person name="Soderlund C."/>
            <person name="Wing R.A."/>
            <person name="Palmer L.E."/>
            <person name="de la Bastide M."/>
            <person name="Spiegel L."/>
            <person name="Nascimento L."/>
            <person name="Zutavern T."/>
            <person name="O'Shaughnessy A."/>
            <person name="Dike S."/>
            <person name="Dedhia N."/>
            <person name="Preston R."/>
            <person name="Balija V."/>
            <person name="McCombie W.R."/>
            <person name="Chow T."/>
            <person name="Chen H."/>
            <person name="Chung M."/>
            <person name="Chen C."/>
            <person name="Shaw J."/>
            <person name="Wu H."/>
            <person name="Hsiao K."/>
            <person name="Chao Y."/>
            <person name="Chu M."/>
            <person name="Cheng C."/>
            <person name="Hour A."/>
            <person name="Lee P."/>
            <person name="Lin S."/>
            <person name="Lin Y."/>
            <person name="Liou J."/>
            <person name="Liu S."/>
            <person name="Hsing Y."/>
            <person name="Raghuvanshi S."/>
            <person name="Mohanty A."/>
            <person name="Bharti A.K."/>
            <person name="Gaur A."/>
            <person name="Gupta V."/>
            <person name="Kumar D."/>
            <person name="Ravi V."/>
            <person name="Vij S."/>
            <person name="Kapur A."/>
            <person name="Khurana P."/>
            <person name="Khurana P."/>
            <person name="Khurana J.P."/>
            <person name="Tyagi A.K."/>
            <person name="Gaikwad K."/>
            <person name="Singh A."/>
            <person name="Dalal V."/>
            <person name="Srivastava S."/>
            <person name="Dixit A."/>
            <person name="Pal A.K."/>
            <person name="Ghazi I.A."/>
            <person name="Yadav M."/>
            <person name="Pandit A."/>
            <person name="Bhargava A."/>
            <person name="Sureshbabu K."/>
            <person name="Batra K."/>
            <person name="Sharma T.R."/>
            <person name="Mohapatra T."/>
            <person name="Singh N.K."/>
            <person name="Messing J."/>
            <person name="Nelson A.B."/>
            <person name="Fuks G."/>
            <person name="Kavchok S."/>
            <person name="Keizer G."/>
            <person name="Linton E."/>
            <person name="Llaca V."/>
            <person name="Song R."/>
            <person name="Tanyolac B."/>
            <person name="Young S."/>
            <person name="Ho-Il K."/>
            <person name="Hahn J.H."/>
            <person name="Sangsakoo G."/>
            <person name="Vanavichit A."/>
            <person name="de Mattos Luiz.A.T."/>
            <person name="Zimmer P.D."/>
            <person name="Malone G."/>
            <person name="Dellagostin O."/>
            <person name="de Oliveira A.C."/>
            <person name="Bevan M."/>
            <person name="Bancroft I."/>
            <person name="Minx P."/>
            <person name="Cordum H."/>
            <person name="Wilson R."/>
            <person name="Cheng Z."/>
            <person name="Jin W."/>
            <person name="Jiang J."/>
            <person name="Leong S.A."/>
            <person name="Iwama H."/>
            <person name="Gojobori T."/>
            <person name="Itoh T."/>
            <person name="Niimura Y."/>
            <person name="Fujii Y."/>
            <person name="Habara T."/>
            <person name="Sakai H."/>
            <person name="Sato Y."/>
            <person name="Wilson G."/>
            <person name="Kumar K."/>
            <person name="McCouch S."/>
            <person name="Juretic N."/>
            <person name="Hoen D."/>
            <person name="Wright S."/>
            <person name="Bruskiewich R."/>
            <person name="Bureau T."/>
            <person name="Miyao A."/>
            <person name="Hirochika H."/>
            <person name="Nishikawa T."/>
            <person name="Kadowaki K."/>
            <person name="Sugiura M."/>
            <person name="Burr B."/>
            <person name="Sasaki T."/>
        </authorList>
    </citation>
    <scope>NUCLEOTIDE SEQUENCE [LARGE SCALE GENOMIC DNA]</scope>
    <source>
        <strain evidence="3">cv. Nipponbare</strain>
    </source>
</reference>
<keyword evidence="1" id="KW-0812">Transmembrane</keyword>
<dbReference type="EMBL" id="AP014958">
    <property type="protein sequence ID" value="BAS80478.1"/>
    <property type="molecule type" value="Genomic_DNA"/>
</dbReference>
<dbReference type="Gramene" id="Os02t0702300-01">
    <property type="protein sequence ID" value="Os02t0702300-01"/>
    <property type="gene ID" value="Os02g0702300"/>
</dbReference>
<dbReference type="InParanoid" id="A0A0P0VNN4"/>
<evidence type="ECO:0000313" key="3">
    <source>
        <dbReference type="Proteomes" id="UP000059680"/>
    </source>
</evidence>
<proteinExistence type="predicted"/>
<dbReference type="PaxDb" id="39947-A0A0P0VNN4"/>
<reference evidence="2 3" key="2">
    <citation type="journal article" date="2013" name="Plant Cell Physiol.">
        <title>Rice Annotation Project Database (RAP-DB): an integrative and interactive database for rice genomics.</title>
        <authorList>
            <person name="Sakai H."/>
            <person name="Lee S.S."/>
            <person name="Tanaka T."/>
            <person name="Numa H."/>
            <person name="Kim J."/>
            <person name="Kawahara Y."/>
            <person name="Wakimoto H."/>
            <person name="Yang C.C."/>
            <person name="Iwamoto M."/>
            <person name="Abe T."/>
            <person name="Yamada Y."/>
            <person name="Muto A."/>
            <person name="Inokuchi H."/>
            <person name="Ikemura T."/>
            <person name="Matsumoto T."/>
            <person name="Sasaki T."/>
            <person name="Itoh T."/>
        </authorList>
    </citation>
    <scope>NUCLEOTIDE SEQUENCE [LARGE SCALE GENOMIC DNA]</scope>
    <source>
        <strain evidence="3">cv. Nipponbare</strain>
    </source>
</reference>
<evidence type="ECO:0000256" key="1">
    <source>
        <dbReference type="SAM" id="Phobius"/>
    </source>
</evidence>
<keyword evidence="3" id="KW-1185">Reference proteome</keyword>
<reference evidence="2 3" key="3">
    <citation type="journal article" date="2013" name="Rice">
        <title>Improvement of the Oryza sativa Nipponbare reference genome using next generation sequence and optical map data.</title>
        <authorList>
            <person name="Kawahara Y."/>
            <person name="de la Bastide M."/>
            <person name="Hamilton J.P."/>
            <person name="Kanamori H."/>
            <person name="McCombie W.R."/>
            <person name="Ouyang S."/>
            <person name="Schwartz D.C."/>
            <person name="Tanaka T."/>
            <person name="Wu J."/>
            <person name="Zhou S."/>
            <person name="Childs K.L."/>
            <person name="Davidson R.M."/>
            <person name="Lin H."/>
            <person name="Quesada-Ocampo L."/>
            <person name="Vaillancourt B."/>
            <person name="Sakai H."/>
            <person name="Lee S.S."/>
            <person name="Kim J."/>
            <person name="Numa H."/>
            <person name="Itoh T."/>
            <person name="Buell C.R."/>
            <person name="Matsumoto T."/>
        </authorList>
    </citation>
    <scope>NUCLEOTIDE SEQUENCE [LARGE SCALE GENOMIC DNA]</scope>
    <source>
        <strain evidence="3">cv. Nipponbare</strain>
    </source>
</reference>
<keyword evidence="1" id="KW-1133">Transmembrane helix</keyword>
<evidence type="ECO:0000313" key="2">
    <source>
        <dbReference type="EMBL" id="BAS80478.1"/>
    </source>
</evidence>
<dbReference type="AlphaFoldDB" id="A0A0P0VNN4"/>
<keyword evidence="1" id="KW-0472">Membrane</keyword>
<sequence length="36" mass="4115">SHVHPAIVYIDFFINIFIASPCCIRDMTNQEVPSHV</sequence>